<name>A0ABV3XAU0_9ACTN</name>
<dbReference type="InterPro" id="IPR016454">
    <property type="entry name" value="Cysteine_dSase"/>
</dbReference>
<accession>A0ABV3XAU0</accession>
<evidence type="ECO:0000256" key="7">
    <source>
        <dbReference type="ARBA" id="ARBA00023004"/>
    </source>
</evidence>
<evidence type="ECO:0000256" key="9">
    <source>
        <dbReference type="ARBA" id="ARBA00050776"/>
    </source>
</evidence>
<keyword evidence="13" id="KW-1185">Reference proteome</keyword>
<evidence type="ECO:0000259" key="11">
    <source>
        <dbReference type="Pfam" id="PF00266"/>
    </source>
</evidence>
<evidence type="ECO:0000256" key="2">
    <source>
        <dbReference type="ARBA" id="ARBA00006490"/>
    </source>
</evidence>
<protein>
    <recommendedName>
        <fullName evidence="3">cysteine desulfurase</fullName>
        <ecNumber evidence="3">2.8.1.7</ecNumber>
    </recommendedName>
</protein>
<keyword evidence="6" id="KW-0663">Pyridoxal phosphate</keyword>
<proteinExistence type="inferred from homology"/>
<dbReference type="Gene3D" id="3.90.1150.10">
    <property type="entry name" value="Aspartate Aminotransferase, domain 1"/>
    <property type="match status" value="1"/>
</dbReference>
<keyword evidence="8" id="KW-0411">Iron-sulfur</keyword>
<comment type="cofactor">
    <cofactor evidence="1 10">
        <name>pyridoxal 5'-phosphate</name>
        <dbReference type="ChEBI" id="CHEBI:597326"/>
    </cofactor>
</comment>
<dbReference type="Gene3D" id="1.10.260.50">
    <property type="match status" value="1"/>
</dbReference>
<dbReference type="EMBL" id="JBFNXQ010000008">
    <property type="protein sequence ID" value="MEX5717660.1"/>
    <property type="molecule type" value="Genomic_DNA"/>
</dbReference>
<dbReference type="Proteomes" id="UP001560045">
    <property type="component" value="Unassembled WGS sequence"/>
</dbReference>
<reference evidence="12 13" key="1">
    <citation type="submission" date="2024-06" db="EMBL/GenBank/DDBJ databases">
        <title>Draft genome sequence of Geodermatophilus badlandi, a novel member of the Geodermatophilaceae isolated from badland sedimentary rocks in the Red desert, Wyoming, USA.</title>
        <authorList>
            <person name="Ben Tekaya S."/>
            <person name="Nouioui I."/>
            <person name="Flores G.M."/>
            <person name="Shaal M.N."/>
            <person name="Bredoire F."/>
            <person name="Basile F."/>
            <person name="Van Diepen L."/>
            <person name="Ward N.L."/>
        </authorList>
    </citation>
    <scope>NUCLEOTIDE SEQUENCE [LARGE SCALE GENOMIC DNA]</scope>
    <source>
        <strain evidence="12 13">WL48A</strain>
    </source>
</reference>
<dbReference type="RefSeq" id="WP_369203723.1">
    <property type="nucleotide sequence ID" value="NZ_JBFNXQ010000008.1"/>
</dbReference>
<evidence type="ECO:0000313" key="13">
    <source>
        <dbReference type="Proteomes" id="UP001560045"/>
    </source>
</evidence>
<organism evidence="12 13">
    <name type="scientific">Geodermatophilus maliterrae</name>
    <dbReference type="NCBI Taxonomy" id="3162531"/>
    <lineage>
        <taxon>Bacteria</taxon>
        <taxon>Bacillati</taxon>
        <taxon>Actinomycetota</taxon>
        <taxon>Actinomycetes</taxon>
        <taxon>Geodermatophilales</taxon>
        <taxon>Geodermatophilaceae</taxon>
        <taxon>Geodermatophilus</taxon>
    </lineage>
</organism>
<dbReference type="InterPro" id="IPR020578">
    <property type="entry name" value="Aminotrans_V_PyrdxlP_BS"/>
</dbReference>
<dbReference type="PROSITE" id="PS00595">
    <property type="entry name" value="AA_TRANSFER_CLASS_5"/>
    <property type="match status" value="1"/>
</dbReference>
<keyword evidence="5" id="KW-0479">Metal-binding</keyword>
<evidence type="ECO:0000256" key="5">
    <source>
        <dbReference type="ARBA" id="ARBA00022723"/>
    </source>
</evidence>
<dbReference type="Pfam" id="PF00266">
    <property type="entry name" value="Aminotran_5"/>
    <property type="match status" value="1"/>
</dbReference>
<evidence type="ECO:0000313" key="12">
    <source>
        <dbReference type="EMBL" id="MEX5717660.1"/>
    </source>
</evidence>
<dbReference type="PANTHER" id="PTHR11601:SF34">
    <property type="entry name" value="CYSTEINE DESULFURASE"/>
    <property type="match status" value="1"/>
</dbReference>
<evidence type="ECO:0000256" key="6">
    <source>
        <dbReference type="ARBA" id="ARBA00022898"/>
    </source>
</evidence>
<dbReference type="InterPro" id="IPR015422">
    <property type="entry name" value="PyrdxlP-dep_Trfase_small"/>
</dbReference>
<dbReference type="EC" id="2.8.1.7" evidence="3"/>
<dbReference type="InterPro" id="IPR000192">
    <property type="entry name" value="Aminotrans_V_dom"/>
</dbReference>
<sequence length="396" mass="40445">MTYLDHAATTPVLPEVLAAMTEQMGRVGNASSLHAGGRAARRSAEQARERLAEALGARPSEVLFTGGGTESDNLAVKGLYWARRGADSRRRRLVVSPAEHHAVLDSAEWLAKHEGAEVTWLRLETTGRIAPAALADALGDGSDVAVASVMWANNEIGTVSDVAALAEVAHAVGVPLHTDAVQAVGQVPVDFTAGGVDALTMTGHKLGGPMGAGALLLRRDAECTPLLHGGGQERDVRSGTLDVPAIVGLAVAAGAAVAGRGERAVRLAALRDRLVAGVLEQVPDAQLNGPPLDDVVAGGPGRLPGNAHLSFPGAEGDALLMLLDARGIECSTGSACSAGVARPSHVLTAVGADTARARSSLRFSLGSTSTDADVDALLAVIGPVVERARRAGLGRR</sequence>
<feature type="domain" description="Aminotransferase class V" evidence="11">
    <location>
        <begin position="2"/>
        <end position="377"/>
    </location>
</feature>
<dbReference type="InterPro" id="IPR015424">
    <property type="entry name" value="PyrdxlP-dep_Trfase"/>
</dbReference>
<evidence type="ECO:0000256" key="8">
    <source>
        <dbReference type="ARBA" id="ARBA00023014"/>
    </source>
</evidence>
<dbReference type="InterPro" id="IPR015421">
    <property type="entry name" value="PyrdxlP-dep_Trfase_major"/>
</dbReference>
<dbReference type="Gene3D" id="3.40.640.10">
    <property type="entry name" value="Type I PLP-dependent aspartate aminotransferase-like (Major domain)"/>
    <property type="match status" value="1"/>
</dbReference>
<evidence type="ECO:0000256" key="10">
    <source>
        <dbReference type="RuleBase" id="RU004504"/>
    </source>
</evidence>
<keyword evidence="4" id="KW-0808">Transferase</keyword>
<dbReference type="SUPFAM" id="SSF53383">
    <property type="entry name" value="PLP-dependent transferases"/>
    <property type="match status" value="1"/>
</dbReference>
<evidence type="ECO:0000256" key="1">
    <source>
        <dbReference type="ARBA" id="ARBA00001933"/>
    </source>
</evidence>
<dbReference type="PIRSF" id="PIRSF005572">
    <property type="entry name" value="NifS"/>
    <property type="match status" value="1"/>
</dbReference>
<comment type="similarity">
    <text evidence="2">Belongs to the class-V pyridoxal-phosphate-dependent aminotransferase family. NifS/IscS subfamily.</text>
</comment>
<evidence type="ECO:0000256" key="3">
    <source>
        <dbReference type="ARBA" id="ARBA00012239"/>
    </source>
</evidence>
<gene>
    <name evidence="12" type="ORF">ABQ292_04665</name>
</gene>
<comment type="caution">
    <text evidence="12">The sequence shown here is derived from an EMBL/GenBank/DDBJ whole genome shotgun (WGS) entry which is preliminary data.</text>
</comment>
<dbReference type="PANTHER" id="PTHR11601">
    <property type="entry name" value="CYSTEINE DESULFURYLASE FAMILY MEMBER"/>
    <property type="match status" value="1"/>
</dbReference>
<comment type="catalytic activity">
    <reaction evidence="9">
        <text>(sulfur carrier)-H + L-cysteine = (sulfur carrier)-SH + L-alanine</text>
        <dbReference type="Rhea" id="RHEA:43892"/>
        <dbReference type="Rhea" id="RHEA-COMP:14737"/>
        <dbReference type="Rhea" id="RHEA-COMP:14739"/>
        <dbReference type="ChEBI" id="CHEBI:29917"/>
        <dbReference type="ChEBI" id="CHEBI:35235"/>
        <dbReference type="ChEBI" id="CHEBI:57972"/>
        <dbReference type="ChEBI" id="CHEBI:64428"/>
        <dbReference type="EC" id="2.8.1.7"/>
    </reaction>
</comment>
<keyword evidence="7" id="KW-0408">Iron</keyword>
<evidence type="ECO:0000256" key="4">
    <source>
        <dbReference type="ARBA" id="ARBA00022679"/>
    </source>
</evidence>